<evidence type="ECO:0000313" key="3">
    <source>
        <dbReference type="EMBL" id="KAK8841135.1"/>
    </source>
</evidence>
<dbReference type="Proteomes" id="UP001470230">
    <property type="component" value="Unassembled WGS sequence"/>
</dbReference>
<dbReference type="InterPro" id="IPR032714">
    <property type="entry name" value="DZIP1_N"/>
</dbReference>
<keyword evidence="4" id="KW-1185">Reference proteome</keyword>
<feature type="domain" description="Cilium assembly protein DZIP1 N-terminal" evidence="2">
    <location>
        <begin position="42"/>
        <end position="153"/>
    </location>
</feature>
<sequence>MYQQQYTQQPYYFQNPPPNARYEYYFQPVHIKQPDLVNEKWAWAPRSEKMKWDLAESIEVEEIVRRGDLSALKFYIESFVNANITEEDSKKFGSKGALNVFLLMQLGVDYLLKQCHNFSINAIMSQFTKPPQVDNSQTLLAQSQQIAEMKSEIESRDVEIIKYRQQNAKLYDDISKLKKKNSKLKSQLRNEQFLLETTRKKKKVHRHNHEPGMIKTLNGFEDFEKLNRTIPNNSPNPVFSSGNINLITQTIPSDQLSEGEIDINGLTHNIGSIKRSSKNNNSSFNFNKT</sequence>
<reference evidence="3 4" key="1">
    <citation type="submission" date="2024-04" db="EMBL/GenBank/DDBJ databases">
        <title>Tritrichomonas musculus Genome.</title>
        <authorList>
            <person name="Alves-Ferreira E."/>
            <person name="Grigg M."/>
            <person name="Lorenzi H."/>
            <person name="Galac M."/>
        </authorList>
    </citation>
    <scope>NUCLEOTIDE SEQUENCE [LARGE SCALE GENOMIC DNA]</scope>
    <source>
        <strain evidence="3 4">EAF2021</strain>
    </source>
</reference>
<name>A0ABR2H4J2_9EUKA</name>
<feature type="coiled-coil region" evidence="1">
    <location>
        <begin position="160"/>
        <end position="187"/>
    </location>
</feature>
<comment type="caution">
    <text evidence="3">The sequence shown here is derived from an EMBL/GenBank/DDBJ whole genome shotgun (WGS) entry which is preliminary data.</text>
</comment>
<organism evidence="3 4">
    <name type="scientific">Tritrichomonas musculus</name>
    <dbReference type="NCBI Taxonomy" id="1915356"/>
    <lineage>
        <taxon>Eukaryota</taxon>
        <taxon>Metamonada</taxon>
        <taxon>Parabasalia</taxon>
        <taxon>Tritrichomonadida</taxon>
        <taxon>Tritrichomonadidae</taxon>
        <taxon>Tritrichomonas</taxon>
    </lineage>
</organism>
<gene>
    <name evidence="3" type="ORF">M9Y10_027335</name>
</gene>
<evidence type="ECO:0000256" key="1">
    <source>
        <dbReference type="SAM" id="Coils"/>
    </source>
</evidence>
<protein>
    <recommendedName>
        <fullName evidence="2">Cilium assembly protein DZIP1 N-terminal domain-containing protein</fullName>
    </recommendedName>
</protein>
<proteinExistence type="predicted"/>
<accession>A0ABR2H4J2</accession>
<dbReference type="Pfam" id="PF13815">
    <property type="entry name" value="Dzip-like_N"/>
    <property type="match status" value="1"/>
</dbReference>
<dbReference type="EMBL" id="JAPFFF010000042">
    <property type="protein sequence ID" value="KAK8841135.1"/>
    <property type="molecule type" value="Genomic_DNA"/>
</dbReference>
<keyword evidence="1" id="KW-0175">Coiled coil</keyword>
<evidence type="ECO:0000313" key="4">
    <source>
        <dbReference type="Proteomes" id="UP001470230"/>
    </source>
</evidence>
<evidence type="ECO:0000259" key="2">
    <source>
        <dbReference type="Pfam" id="PF13815"/>
    </source>
</evidence>